<feature type="transmembrane region" description="Helical" evidence="1">
    <location>
        <begin position="45"/>
        <end position="68"/>
    </location>
</feature>
<evidence type="ECO:0000256" key="1">
    <source>
        <dbReference type="SAM" id="Phobius"/>
    </source>
</evidence>
<organism evidence="2 3">
    <name type="scientific">Serratia bockelmannii</name>
    <dbReference type="NCBI Taxonomy" id="2703793"/>
    <lineage>
        <taxon>Bacteria</taxon>
        <taxon>Pseudomonadati</taxon>
        <taxon>Pseudomonadota</taxon>
        <taxon>Gammaproteobacteria</taxon>
        <taxon>Enterobacterales</taxon>
        <taxon>Yersiniaceae</taxon>
        <taxon>Serratia</taxon>
    </lineage>
</organism>
<keyword evidence="3" id="KW-1185">Reference proteome</keyword>
<proteinExistence type="predicted"/>
<protein>
    <submittedName>
        <fullName evidence="2">Uncharacterized protein</fullName>
    </submittedName>
</protein>
<dbReference type="EMBL" id="JASMRX010000040">
    <property type="protein sequence ID" value="MDN6881831.1"/>
    <property type="molecule type" value="Genomic_DNA"/>
</dbReference>
<dbReference type="RefSeq" id="WP_301481358.1">
    <property type="nucleotide sequence ID" value="NZ_JASMRX010000040.1"/>
</dbReference>
<keyword evidence="1" id="KW-0812">Transmembrane</keyword>
<feature type="transmembrane region" description="Helical" evidence="1">
    <location>
        <begin position="12"/>
        <end position="33"/>
    </location>
</feature>
<evidence type="ECO:0000313" key="3">
    <source>
        <dbReference type="Proteomes" id="UP001176500"/>
    </source>
</evidence>
<evidence type="ECO:0000313" key="2">
    <source>
        <dbReference type="EMBL" id="MDN6881831.1"/>
    </source>
</evidence>
<dbReference type="Proteomes" id="UP001176500">
    <property type="component" value="Unassembled WGS sequence"/>
</dbReference>
<accession>A0ABT8M0X6</accession>
<name>A0ABT8M0X6_9GAMM</name>
<comment type="caution">
    <text evidence="2">The sequence shown here is derived from an EMBL/GenBank/DDBJ whole genome shotgun (WGS) entry which is preliminary data.</text>
</comment>
<gene>
    <name evidence="2" type="ORF">QO199_24630</name>
</gene>
<keyword evidence="1" id="KW-1133">Transmembrane helix</keyword>
<reference evidence="2" key="1">
    <citation type="submission" date="2023-05" db="EMBL/GenBank/DDBJ databases">
        <title>Cannabis rhizosphere genomes.</title>
        <authorList>
            <person name="Goff K.L."/>
        </authorList>
    </citation>
    <scope>NUCLEOTIDE SEQUENCE</scope>
    <source>
        <strain evidence="2">SPPC 2817</strain>
    </source>
</reference>
<keyword evidence="1" id="KW-0472">Membrane</keyword>
<sequence>MTIQNFRIGFERIVFLVLLFFAVNAVLFFGITLFDPASKAWQRDWALKCLIIFAEIMISSQVLLWVAYGFAGKPFKPNFNPLTYVHRL</sequence>